<gene>
    <name evidence="1" type="ORF">ALC53_11444</name>
</gene>
<accession>A0A151HZM2</accession>
<dbReference type="EMBL" id="KQ976689">
    <property type="protein sequence ID" value="KYM78113.1"/>
    <property type="molecule type" value="Genomic_DNA"/>
</dbReference>
<dbReference type="InterPro" id="IPR021109">
    <property type="entry name" value="Peptidase_aspartic_dom_sf"/>
</dbReference>
<evidence type="ECO:0000313" key="2">
    <source>
        <dbReference type="Proteomes" id="UP000078540"/>
    </source>
</evidence>
<dbReference type="AlphaFoldDB" id="A0A151HZM2"/>
<proteinExistence type="predicted"/>
<evidence type="ECO:0000313" key="1">
    <source>
        <dbReference type="EMBL" id="KYM78113.1"/>
    </source>
</evidence>
<protein>
    <recommendedName>
        <fullName evidence="3">Peptidase A2 domain-containing protein</fullName>
    </recommendedName>
</protein>
<evidence type="ECO:0008006" key="3">
    <source>
        <dbReference type="Google" id="ProtNLM"/>
    </source>
</evidence>
<sequence length="174" mass="19391">MISPTFTLQLMTTTMIFVYDIEHNLVKCQALLDTCATANFISERLAKYLKLPISTCMLSIGTINSMNVMTKGFFVSSFDQYTTMSTRNLVPPDLFQRDSVKIPHNVKLADSEFYLSCPVDVLIDMGTTLSLFLSGQINLSRGDNLYLQKTSLSWIVRGRDGSSSCSKNAICIVT</sequence>
<dbReference type="Proteomes" id="UP000078540">
    <property type="component" value="Unassembled WGS sequence"/>
</dbReference>
<organism evidence="1 2">
    <name type="scientific">Atta colombica</name>
    <dbReference type="NCBI Taxonomy" id="520822"/>
    <lineage>
        <taxon>Eukaryota</taxon>
        <taxon>Metazoa</taxon>
        <taxon>Ecdysozoa</taxon>
        <taxon>Arthropoda</taxon>
        <taxon>Hexapoda</taxon>
        <taxon>Insecta</taxon>
        <taxon>Pterygota</taxon>
        <taxon>Neoptera</taxon>
        <taxon>Endopterygota</taxon>
        <taxon>Hymenoptera</taxon>
        <taxon>Apocrita</taxon>
        <taxon>Aculeata</taxon>
        <taxon>Formicoidea</taxon>
        <taxon>Formicidae</taxon>
        <taxon>Myrmicinae</taxon>
        <taxon>Atta</taxon>
    </lineage>
</organism>
<dbReference type="STRING" id="520822.A0A151HZM2"/>
<keyword evidence="2" id="KW-1185">Reference proteome</keyword>
<reference evidence="1 2" key="1">
    <citation type="submission" date="2015-09" db="EMBL/GenBank/DDBJ databases">
        <title>Atta colombica WGS genome.</title>
        <authorList>
            <person name="Nygaard S."/>
            <person name="Hu H."/>
            <person name="Boomsma J."/>
            <person name="Zhang G."/>
        </authorList>
    </citation>
    <scope>NUCLEOTIDE SEQUENCE [LARGE SCALE GENOMIC DNA]</scope>
    <source>
        <strain evidence="1">Treedump-2</strain>
        <tissue evidence="1">Whole body</tissue>
    </source>
</reference>
<dbReference type="Gene3D" id="2.40.70.10">
    <property type="entry name" value="Acid Proteases"/>
    <property type="match status" value="1"/>
</dbReference>
<name>A0A151HZM2_9HYME</name>